<dbReference type="AlphaFoldDB" id="A0AAW0T2A7"/>
<evidence type="ECO:0000313" key="3">
    <source>
        <dbReference type="EMBL" id="KAK8381383.1"/>
    </source>
</evidence>
<keyword evidence="2" id="KW-1133">Transmembrane helix</keyword>
<evidence type="ECO:0000256" key="1">
    <source>
        <dbReference type="SAM" id="MobiDB-lite"/>
    </source>
</evidence>
<name>A0AAW0T2A7_SCYPA</name>
<comment type="caution">
    <text evidence="3">The sequence shown here is derived from an EMBL/GenBank/DDBJ whole genome shotgun (WGS) entry which is preliminary data.</text>
</comment>
<evidence type="ECO:0000313" key="4">
    <source>
        <dbReference type="Proteomes" id="UP001487740"/>
    </source>
</evidence>
<dbReference type="Proteomes" id="UP001487740">
    <property type="component" value="Unassembled WGS sequence"/>
</dbReference>
<evidence type="ECO:0000256" key="2">
    <source>
        <dbReference type="SAM" id="Phobius"/>
    </source>
</evidence>
<gene>
    <name evidence="3" type="ORF">O3P69_018452</name>
</gene>
<dbReference type="EMBL" id="JARAKH010000040">
    <property type="protein sequence ID" value="KAK8381383.1"/>
    <property type="molecule type" value="Genomic_DNA"/>
</dbReference>
<keyword evidence="2" id="KW-0812">Transmembrane</keyword>
<feature type="transmembrane region" description="Helical" evidence="2">
    <location>
        <begin position="6"/>
        <end position="24"/>
    </location>
</feature>
<sequence>MVDFYGVFSLYAATLMTATVIFFLEMILKGTKNTTTITGAGRKGASLSSNSKSRYHRGGGRSNIRSDATPHPPFRLTY</sequence>
<keyword evidence="4" id="KW-1185">Reference proteome</keyword>
<feature type="region of interest" description="Disordered" evidence="1">
    <location>
        <begin position="39"/>
        <end position="78"/>
    </location>
</feature>
<protein>
    <submittedName>
        <fullName evidence="3">Uncharacterized protein</fullName>
    </submittedName>
</protein>
<accession>A0AAW0T2A7</accession>
<organism evidence="3 4">
    <name type="scientific">Scylla paramamosain</name>
    <name type="common">Mud crab</name>
    <dbReference type="NCBI Taxonomy" id="85552"/>
    <lineage>
        <taxon>Eukaryota</taxon>
        <taxon>Metazoa</taxon>
        <taxon>Ecdysozoa</taxon>
        <taxon>Arthropoda</taxon>
        <taxon>Crustacea</taxon>
        <taxon>Multicrustacea</taxon>
        <taxon>Malacostraca</taxon>
        <taxon>Eumalacostraca</taxon>
        <taxon>Eucarida</taxon>
        <taxon>Decapoda</taxon>
        <taxon>Pleocyemata</taxon>
        <taxon>Brachyura</taxon>
        <taxon>Eubrachyura</taxon>
        <taxon>Portunoidea</taxon>
        <taxon>Portunidae</taxon>
        <taxon>Portuninae</taxon>
        <taxon>Scylla</taxon>
    </lineage>
</organism>
<keyword evidence="2" id="KW-0472">Membrane</keyword>
<reference evidence="3 4" key="1">
    <citation type="submission" date="2023-03" db="EMBL/GenBank/DDBJ databases">
        <title>High-quality genome of Scylla paramamosain provides insights in environmental adaptation.</title>
        <authorList>
            <person name="Zhang L."/>
        </authorList>
    </citation>
    <scope>NUCLEOTIDE SEQUENCE [LARGE SCALE GENOMIC DNA]</scope>
    <source>
        <strain evidence="3">LZ_2023a</strain>
        <tissue evidence="3">Muscle</tissue>
    </source>
</reference>
<proteinExistence type="predicted"/>